<dbReference type="PANTHER" id="PTHR13887:SF41">
    <property type="entry name" value="THIOREDOXIN SUPERFAMILY PROTEIN"/>
    <property type="match status" value="1"/>
</dbReference>
<evidence type="ECO:0000313" key="2">
    <source>
        <dbReference type="EMBL" id="KAH6896798.1"/>
    </source>
</evidence>
<dbReference type="PANTHER" id="PTHR13887">
    <property type="entry name" value="GLUTATHIONE S-TRANSFERASE KAPPA"/>
    <property type="match status" value="1"/>
</dbReference>
<dbReference type="GO" id="GO:0016491">
    <property type="term" value="F:oxidoreductase activity"/>
    <property type="evidence" value="ECO:0007669"/>
    <property type="project" value="InterPro"/>
</dbReference>
<name>A0A9P9AV49_9HYPO</name>
<dbReference type="Pfam" id="PF01323">
    <property type="entry name" value="DSBA"/>
    <property type="match status" value="1"/>
</dbReference>
<dbReference type="OrthoDB" id="1930760at2759"/>
<keyword evidence="3" id="KW-1185">Reference proteome</keyword>
<dbReference type="EMBL" id="JAGPYM010000003">
    <property type="protein sequence ID" value="KAH6896798.1"/>
    <property type="molecule type" value="Genomic_DNA"/>
</dbReference>
<feature type="domain" description="DSBA-like thioredoxin" evidence="1">
    <location>
        <begin position="8"/>
        <end position="214"/>
    </location>
</feature>
<protein>
    <submittedName>
        <fullName evidence="2">Thioredoxin-like protein</fullName>
    </submittedName>
</protein>
<dbReference type="Gene3D" id="3.40.30.10">
    <property type="entry name" value="Glutaredoxin"/>
    <property type="match status" value="1"/>
</dbReference>
<proteinExistence type="predicted"/>
<evidence type="ECO:0000259" key="1">
    <source>
        <dbReference type="Pfam" id="PF01323"/>
    </source>
</evidence>
<evidence type="ECO:0000313" key="3">
    <source>
        <dbReference type="Proteomes" id="UP000777438"/>
    </source>
</evidence>
<comment type="caution">
    <text evidence="2">The sequence shown here is derived from an EMBL/GenBank/DDBJ whole genome shotgun (WGS) entry which is preliminary data.</text>
</comment>
<dbReference type="AlphaFoldDB" id="A0A9P9AV49"/>
<dbReference type="Proteomes" id="UP000777438">
    <property type="component" value="Unassembled WGS sequence"/>
</dbReference>
<dbReference type="InterPro" id="IPR001853">
    <property type="entry name" value="DSBA-like_thioredoxin_dom"/>
</dbReference>
<gene>
    <name evidence="2" type="ORF">B0T10DRAFT_583452</name>
</gene>
<reference evidence="2 3" key="1">
    <citation type="journal article" date="2021" name="Nat. Commun.">
        <title>Genetic determinants of endophytism in the Arabidopsis root mycobiome.</title>
        <authorList>
            <person name="Mesny F."/>
            <person name="Miyauchi S."/>
            <person name="Thiergart T."/>
            <person name="Pickel B."/>
            <person name="Atanasova L."/>
            <person name="Karlsson M."/>
            <person name="Huettel B."/>
            <person name="Barry K.W."/>
            <person name="Haridas S."/>
            <person name="Chen C."/>
            <person name="Bauer D."/>
            <person name="Andreopoulos W."/>
            <person name="Pangilinan J."/>
            <person name="LaButti K."/>
            <person name="Riley R."/>
            <person name="Lipzen A."/>
            <person name="Clum A."/>
            <person name="Drula E."/>
            <person name="Henrissat B."/>
            <person name="Kohler A."/>
            <person name="Grigoriev I.V."/>
            <person name="Martin F.M."/>
            <person name="Hacquard S."/>
        </authorList>
    </citation>
    <scope>NUCLEOTIDE SEQUENCE [LARGE SCALE GENOMIC DNA]</scope>
    <source>
        <strain evidence="2 3">MPI-CAGE-CH-0241</strain>
    </source>
</reference>
<dbReference type="SUPFAM" id="SSF52833">
    <property type="entry name" value="Thioredoxin-like"/>
    <property type="match status" value="1"/>
</dbReference>
<sequence length="229" mass="25482">MASIAITAISDPVCPFCYIALLRLNRALTLFRKTVPGASTTPLTISWHAYQLDPSAPRRTSQPWAAKAAQRRGADRVPALQKQLRDVGMREGVPFDFDCKIGNTIEAHRLVVLARKRDPAGTRELEHRVTQEMMQVYFEEGGDITSTEDLVRAAKRAGLDGDEARAWLEGDEGLEEVQREVDEAVKMGIEGVPRFVINDKFVVEGADDVGVFFEQLVLAKEALDQVEMQ</sequence>
<organism evidence="2 3">
    <name type="scientific">Thelonectria olida</name>
    <dbReference type="NCBI Taxonomy" id="1576542"/>
    <lineage>
        <taxon>Eukaryota</taxon>
        <taxon>Fungi</taxon>
        <taxon>Dikarya</taxon>
        <taxon>Ascomycota</taxon>
        <taxon>Pezizomycotina</taxon>
        <taxon>Sordariomycetes</taxon>
        <taxon>Hypocreomycetidae</taxon>
        <taxon>Hypocreales</taxon>
        <taxon>Nectriaceae</taxon>
        <taxon>Thelonectria</taxon>
    </lineage>
</organism>
<dbReference type="CDD" id="cd03024">
    <property type="entry name" value="DsbA_FrnE"/>
    <property type="match status" value="1"/>
</dbReference>
<dbReference type="InterPro" id="IPR036249">
    <property type="entry name" value="Thioredoxin-like_sf"/>
</dbReference>
<accession>A0A9P9AV49</accession>